<dbReference type="EMBL" id="CACRXK020015982">
    <property type="protein sequence ID" value="CAB4029156.1"/>
    <property type="molecule type" value="Genomic_DNA"/>
</dbReference>
<accession>A0A6S7JAM2</accession>
<sequence>MLDLFLKNLEWELFSINESGRNYSNLSYTERRSLTNLKEYSDIVIKKADKGSAVVVWGLDEYRKEAHRQLKDDDVYENFLDNPVNKVVAPIDEKLHNYAREGKLPNKFEVS</sequence>
<dbReference type="OrthoDB" id="8946688at2759"/>
<evidence type="ECO:0000313" key="2">
    <source>
        <dbReference type="Proteomes" id="UP001152795"/>
    </source>
</evidence>
<dbReference type="AlphaFoldDB" id="A0A6S7JAM2"/>
<comment type="caution">
    <text evidence="1">The sequence shown here is derived from an EMBL/GenBank/DDBJ whole genome shotgun (WGS) entry which is preliminary data.</text>
</comment>
<name>A0A6S7JAM2_PARCT</name>
<keyword evidence="2" id="KW-1185">Reference proteome</keyword>
<gene>
    <name evidence="1" type="ORF">PACLA_8A034831</name>
</gene>
<evidence type="ECO:0000313" key="1">
    <source>
        <dbReference type="EMBL" id="CAB4029156.1"/>
    </source>
</evidence>
<dbReference type="Proteomes" id="UP001152795">
    <property type="component" value="Unassembled WGS sequence"/>
</dbReference>
<organism evidence="1 2">
    <name type="scientific">Paramuricea clavata</name>
    <name type="common">Red gorgonian</name>
    <name type="synonym">Violescent sea-whip</name>
    <dbReference type="NCBI Taxonomy" id="317549"/>
    <lineage>
        <taxon>Eukaryota</taxon>
        <taxon>Metazoa</taxon>
        <taxon>Cnidaria</taxon>
        <taxon>Anthozoa</taxon>
        <taxon>Octocorallia</taxon>
        <taxon>Malacalcyonacea</taxon>
        <taxon>Plexauridae</taxon>
        <taxon>Paramuricea</taxon>
    </lineage>
</organism>
<protein>
    <submittedName>
        <fullName evidence="1">Uncharacterized protein</fullName>
    </submittedName>
</protein>
<reference evidence="1" key="1">
    <citation type="submission" date="2020-04" db="EMBL/GenBank/DDBJ databases">
        <authorList>
            <person name="Alioto T."/>
            <person name="Alioto T."/>
            <person name="Gomez Garrido J."/>
        </authorList>
    </citation>
    <scope>NUCLEOTIDE SEQUENCE</scope>
    <source>
        <strain evidence="1">A484AB</strain>
    </source>
</reference>
<proteinExistence type="predicted"/>